<protein>
    <submittedName>
        <fullName evidence="3">Uncharacterized protein</fullName>
    </submittedName>
</protein>
<name>A0A6C0JVT3_9ZZZZ</name>
<feature type="region of interest" description="Disordered" evidence="1">
    <location>
        <begin position="96"/>
        <end position="132"/>
    </location>
</feature>
<sequence length="183" mass="20184">MSVNINLTISDTTGNVILATLIAYMTVYLHISIYNNVLVLSVPLTIVLVALSVCFGAFNVAINRPCNCPPVTYYEDEKLYPDTDEPVTADEIVEEDVEDEAEEAAEEAADEAAEEAADEADDEADGEVDDEDEVVKKRLDVLLGRTPVKTEEQIEADKVAQRNLVIEQLTKWSNKIKEGHTPN</sequence>
<organism evidence="3">
    <name type="scientific">viral metagenome</name>
    <dbReference type="NCBI Taxonomy" id="1070528"/>
    <lineage>
        <taxon>unclassified sequences</taxon>
        <taxon>metagenomes</taxon>
        <taxon>organismal metagenomes</taxon>
    </lineage>
</organism>
<dbReference type="AlphaFoldDB" id="A0A6C0JVT3"/>
<keyword evidence="2" id="KW-0812">Transmembrane</keyword>
<accession>A0A6C0JVT3</accession>
<evidence type="ECO:0000256" key="1">
    <source>
        <dbReference type="SAM" id="MobiDB-lite"/>
    </source>
</evidence>
<dbReference type="EMBL" id="MN740740">
    <property type="protein sequence ID" value="QHU09629.1"/>
    <property type="molecule type" value="Genomic_DNA"/>
</dbReference>
<keyword evidence="2" id="KW-0472">Membrane</keyword>
<feature type="transmembrane region" description="Helical" evidence="2">
    <location>
        <begin position="38"/>
        <end position="62"/>
    </location>
</feature>
<keyword evidence="2" id="KW-1133">Transmembrane helix</keyword>
<evidence type="ECO:0000313" key="3">
    <source>
        <dbReference type="EMBL" id="QHU09629.1"/>
    </source>
</evidence>
<feature type="transmembrane region" description="Helical" evidence="2">
    <location>
        <begin position="12"/>
        <end position="31"/>
    </location>
</feature>
<reference evidence="3" key="1">
    <citation type="journal article" date="2020" name="Nature">
        <title>Giant virus diversity and host interactions through global metagenomics.</title>
        <authorList>
            <person name="Schulz F."/>
            <person name="Roux S."/>
            <person name="Paez-Espino D."/>
            <person name="Jungbluth S."/>
            <person name="Walsh D.A."/>
            <person name="Denef V.J."/>
            <person name="McMahon K.D."/>
            <person name="Konstantinidis K.T."/>
            <person name="Eloe-Fadrosh E.A."/>
            <person name="Kyrpides N.C."/>
            <person name="Woyke T."/>
        </authorList>
    </citation>
    <scope>NUCLEOTIDE SEQUENCE</scope>
    <source>
        <strain evidence="3">GVMAG-S-1101164-105</strain>
    </source>
</reference>
<proteinExistence type="predicted"/>
<evidence type="ECO:0000256" key="2">
    <source>
        <dbReference type="SAM" id="Phobius"/>
    </source>
</evidence>